<sequence length="58" mass="6742">MIRAELTLGGKLEIINFDVETKPEAIEKIWDTYGYLTRIERLSEVERETDSIKSIDPD</sequence>
<dbReference type="EMBL" id="BK015398">
    <property type="protein sequence ID" value="DAE04953.1"/>
    <property type="molecule type" value="Genomic_DNA"/>
</dbReference>
<evidence type="ECO:0000313" key="1">
    <source>
        <dbReference type="EMBL" id="DAE04953.1"/>
    </source>
</evidence>
<name>A0A8S5PEZ9_9CAUD</name>
<protein>
    <submittedName>
        <fullName evidence="1">Uncharacterized protein</fullName>
    </submittedName>
</protein>
<accession>A0A8S5PEZ9</accession>
<proteinExistence type="predicted"/>
<reference evidence="1" key="1">
    <citation type="journal article" date="2021" name="Proc. Natl. Acad. Sci. U.S.A.">
        <title>A Catalog of Tens of Thousands of Viruses from Human Metagenomes Reveals Hidden Associations with Chronic Diseases.</title>
        <authorList>
            <person name="Tisza M.J."/>
            <person name="Buck C.B."/>
        </authorList>
    </citation>
    <scope>NUCLEOTIDE SEQUENCE</scope>
    <source>
        <strain evidence="1">Ct5TL29</strain>
    </source>
</reference>
<organism evidence="1">
    <name type="scientific">Siphoviridae sp. ct5TL29</name>
    <dbReference type="NCBI Taxonomy" id="2825336"/>
    <lineage>
        <taxon>Viruses</taxon>
        <taxon>Duplodnaviria</taxon>
        <taxon>Heunggongvirae</taxon>
        <taxon>Uroviricota</taxon>
        <taxon>Caudoviricetes</taxon>
    </lineage>
</organism>